<dbReference type="SUPFAM" id="SSF51445">
    <property type="entry name" value="(Trans)glycosidases"/>
    <property type="match status" value="1"/>
</dbReference>
<dbReference type="InterPro" id="IPR002053">
    <property type="entry name" value="Glyco_hydro_25"/>
</dbReference>
<dbReference type="GO" id="GO:0003796">
    <property type="term" value="F:lysozyme activity"/>
    <property type="evidence" value="ECO:0007669"/>
    <property type="project" value="InterPro"/>
</dbReference>
<dbReference type="GO" id="GO:0016998">
    <property type="term" value="P:cell wall macromolecule catabolic process"/>
    <property type="evidence" value="ECO:0007669"/>
    <property type="project" value="InterPro"/>
</dbReference>
<evidence type="ECO:0000256" key="4">
    <source>
        <dbReference type="SAM" id="MobiDB-lite"/>
    </source>
</evidence>
<dbReference type="RefSeq" id="WP_144848338.1">
    <property type="nucleotide sequence ID" value="NZ_VMRJ01000003.1"/>
</dbReference>
<evidence type="ECO:0000256" key="2">
    <source>
        <dbReference type="ARBA" id="ARBA00022801"/>
    </source>
</evidence>
<gene>
    <name evidence="6" type="ORF">FNT36_13185</name>
</gene>
<dbReference type="SMART" id="SM00641">
    <property type="entry name" value="Glyco_25"/>
    <property type="match status" value="1"/>
</dbReference>
<dbReference type="Pfam" id="PF01183">
    <property type="entry name" value="Glyco_hydro_25"/>
    <property type="match status" value="1"/>
</dbReference>
<comment type="similarity">
    <text evidence="1">Belongs to the glycosyl hydrolase 25 family.</text>
</comment>
<protein>
    <submittedName>
        <fullName evidence="6">Glycoside hydrolase family 25 protein</fullName>
    </submittedName>
</protein>
<dbReference type="AlphaFoldDB" id="A0A558BV79"/>
<dbReference type="CDD" id="cd06524">
    <property type="entry name" value="GH25_YegX-like"/>
    <property type="match status" value="1"/>
</dbReference>
<dbReference type="PROSITE" id="PS51904">
    <property type="entry name" value="GLYCOSYL_HYDROL_F25_2"/>
    <property type="match status" value="1"/>
</dbReference>
<feature type="compositionally biased region" description="Basic residues" evidence="4">
    <location>
        <begin position="292"/>
        <end position="303"/>
    </location>
</feature>
<feature type="transmembrane region" description="Helical" evidence="5">
    <location>
        <begin position="21"/>
        <end position="41"/>
    </location>
</feature>
<comment type="caution">
    <text evidence="6">The sequence shown here is derived from an EMBL/GenBank/DDBJ whole genome shotgun (WGS) entry which is preliminary data.</text>
</comment>
<evidence type="ECO:0000313" key="6">
    <source>
        <dbReference type="EMBL" id="TVT40428.1"/>
    </source>
</evidence>
<reference evidence="6 7" key="1">
    <citation type="submission" date="2019-07" db="EMBL/GenBank/DDBJ databases">
        <title>Hymenobacter sp. straun FUR1 Genome sequencing and assembly.</title>
        <authorList>
            <person name="Chhetri G."/>
        </authorList>
    </citation>
    <scope>NUCLEOTIDE SEQUENCE [LARGE SCALE GENOMIC DNA]</scope>
    <source>
        <strain evidence="6 7">Fur1</strain>
    </source>
</reference>
<keyword evidence="5" id="KW-0472">Membrane</keyword>
<name>A0A558BV79_9BACT</name>
<keyword evidence="7" id="KW-1185">Reference proteome</keyword>
<dbReference type="OrthoDB" id="287365at2"/>
<keyword evidence="2 6" id="KW-0378">Hydrolase</keyword>
<organism evidence="6 7">
    <name type="scientific">Hymenobacter setariae</name>
    <dbReference type="NCBI Taxonomy" id="2594794"/>
    <lineage>
        <taxon>Bacteria</taxon>
        <taxon>Pseudomonadati</taxon>
        <taxon>Bacteroidota</taxon>
        <taxon>Cytophagia</taxon>
        <taxon>Cytophagales</taxon>
        <taxon>Hymenobacteraceae</taxon>
        <taxon>Hymenobacter</taxon>
    </lineage>
</organism>
<sequence length="310" mass="35465">MSPVAVPKRLPASPPRPRRPWRRWVLAGLLLGLLGAGTLYYRHQRQFNRYVRHTWATLTSRYLTGREKTPLLAGYSVHGIDVSAYQGRIDWPEVARHRVRFAFIKASEGATMRDARFARNWRQARAAGILSGAYHYFQPNRDGAVQAALFIKLVPLASGDLPPVLDVEATRFHDVAELRREVRQWLELVEAHYGVRPILYSNYGFYKRYLAGHFDDFPLWLAHYEVARPTLPATRWIIWQHSDEAYVPGIRGTVDFNVFQGSYEALQDLRVRPLPRATSPASPTKPALRPTKNARPRSSHKLPGRAIKVA</sequence>
<feature type="region of interest" description="Disordered" evidence="4">
    <location>
        <begin position="274"/>
        <end position="310"/>
    </location>
</feature>
<dbReference type="GO" id="GO:0016052">
    <property type="term" value="P:carbohydrate catabolic process"/>
    <property type="evidence" value="ECO:0007669"/>
    <property type="project" value="TreeGrafter"/>
</dbReference>
<evidence type="ECO:0000256" key="3">
    <source>
        <dbReference type="ARBA" id="ARBA00023295"/>
    </source>
</evidence>
<evidence type="ECO:0000256" key="1">
    <source>
        <dbReference type="ARBA" id="ARBA00010646"/>
    </source>
</evidence>
<keyword evidence="5" id="KW-1133">Transmembrane helix</keyword>
<dbReference type="PANTHER" id="PTHR34135:SF2">
    <property type="entry name" value="LYSOZYME"/>
    <property type="match status" value="1"/>
</dbReference>
<proteinExistence type="inferred from homology"/>
<evidence type="ECO:0000256" key="5">
    <source>
        <dbReference type="SAM" id="Phobius"/>
    </source>
</evidence>
<dbReference type="PANTHER" id="PTHR34135">
    <property type="entry name" value="LYSOZYME"/>
    <property type="match status" value="1"/>
</dbReference>
<keyword evidence="5" id="KW-0812">Transmembrane</keyword>
<dbReference type="Gene3D" id="3.20.20.80">
    <property type="entry name" value="Glycosidases"/>
    <property type="match status" value="1"/>
</dbReference>
<dbReference type="EMBL" id="VMRJ01000003">
    <property type="protein sequence ID" value="TVT40428.1"/>
    <property type="molecule type" value="Genomic_DNA"/>
</dbReference>
<dbReference type="Proteomes" id="UP000317624">
    <property type="component" value="Unassembled WGS sequence"/>
</dbReference>
<dbReference type="GO" id="GO:0009253">
    <property type="term" value="P:peptidoglycan catabolic process"/>
    <property type="evidence" value="ECO:0007669"/>
    <property type="project" value="InterPro"/>
</dbReference>
<keyword evidence="3" id="KW-0326">Glycosidase</keyword>
<dbReference type="InterPro" id="IPR017853">
    <property type="entry name" value="GH"/>
</dbReference>
<accession>A0A558BV79</accession>
<evidence type="ECO:0000313" key="7">
    <source>
        <dbReference type="Proteomes" id="UP000317624"/>
    </source>
</evidence>
<dbReference type="InterPro" id="IPR018077">
    <property type="entry name" value="Glyco_hydro_fam25_subgr"/>
</dbReference>